<evidence type="ECO:0000313" key="2">
    <source>
        <dbReference type="Proteomes" id="UP000008851"/>
    </source>
</evidence>
<proteinExistence type="predicted"/>
<sequence length="46" mass="4743">MVVALSPFADAELVKPAATLSFHACANHGLELASANFLNCYAGPPI</sequence>
<protein>
    <submittedName>
        <fullName evidence="1">Uncharacterized protein</fullName>
    </submittedName>
</protein>
<dbReference type="Proteomes" id="UP000008851">
    <property type="component" value="Chromosome"/>
</dbReference>
<reference evidence="1 2" key="1">
    <citation type="journal article" date="2011" name="J. Bacteriol.">
        <title>Two new complete genome sequences offer insight into host and tissue specificity of plant pathogenic Xanthomonas spp.</title>
        <authorList>
            <person name="Bogdanove A.J."/>
            <person name="Koebnik R."/>
            <person name="Lu H."/>
            <person name="Furutani A."/>
            <person name="Angiuoli S.V."/>
            <person name="Patil P.B."/>
            <person name="Van Sluys M.A."/>
            <person name="Ryan R.P."/>
            <person name="Meyer D.F."/>
            <person name="Han S.W."/>
            <person name="Aparna G."/>
            <person name="Rajaram M."/>
            <person name="Delcher A.L."/>
            <person name="Phillippy A.M."/>
            <person name="Puiu D."/>
            <person name="Schatz M.C."/>
            <person name="Shumway M."/>
            <person name="Sommer D.D."/>
            <person name="Trapnell C."/>
            <person name="Benahmed F."/>
            <person name="Dimitrov G."/>
            <person name="Madupu R."/>
            <person name="Radune D."/>
            <person name="Sullivan S."/>
            <person name="Jha G."/>
            <person name="Ishihara H."/>
            <person name="Lee S.W."/>
            <person name="Pandey A."/>
            <person name="Sharma V."/>
            <person name="Sriariyanun M."/>
            <person name="Szurek B."/>
            <person name="Vera-Cruz C.M."/>
            <person name="Dorman K.S."/>
            <person name="Ronald P.C."/>
            <person name="Verdier V."/>
            <person name="Dow J.M."/>
            <person name="Sonti R.V."/>
            <person name="Tsuge S."/>
            <person name="Brendel V.P."/>
            <person name="Rabinowicz P.D."/>
            <person name="Leach J.E."/>
            <person name="White F.F."/>
            <person name="Salzberg S.L."/>
        </authorList>
    </citation>
    <scope>NUCLEOTIDE SEQUENCE [LARGE SCALE GENOMIC DNA]</scope>
    <source>
        <strain evidence="1 2">BLS256</strain>
    </source>
</reference>
<evidence type="ECO:0000313" key="1">
    <source>
        <dbReference type="EMBL" id="AEQ98073.1"/>
    </source>
</evidence>
<name>G7THT8_XANOB</name>
<dbReference type="KEGG" id="xor:XOC_3985"/>
<accession>G7THT8</accession>
<dbReference type="HOGENOM" id="CLU_3190691_0_0_6"/>
<dbReference type="AlphaFoldDB" id="G7THT8"/>
<organism evidence="1 2">
    <name type="scientific">Xanthomonas oryzae pv. oryzicola (strain BLS256)</name>
    <dbReference type="NCBI Taxonomy" id="383407"/>
    <lineage>
        <taxon>Bacteria</taxon>
        <taxon>Pseudomonadati</taxon>
        <taxon>Pseudomonadota</taxon>
        <taxon>Gammaproteobacteria</taxon>
        <taxon>Lysobacterales</taxon>
        <taxon>Lysobacteraceae</taxon>
        <taxon>Xanthomonas</taxon>
    </lineage>
</organism>
<dbReference type="EMBL" id="CP003057">
    <property type="protein sequence ID" value="AEQ98073.1"/>
    <property type="molecule type" value="Genomic_DNA"/>
</dbReference>
<gene>
    <name evidence="1" type="ORF">XOC_3985</name>
</gene>